<dbReference type="GO" id="GO:0005886">
    <property type="term" value="C:plasma membrane"/>
    <property type="evidence" value="ECO:0007669"/>
    <property type="project" value="UniProtKB-SubCell"/>
</dbReference>
<dbReference type="RefSeq" id="WP_090039343.1">
    <property type="nucleotide sequence ID" value="NZ_FOKI01000005.1"/>
</dbReference>
<gene>
    <name evidence="20" type="ORF">SAMN04488528_1005197</name>
</gene>
<evidence type="ECO:0000256" key="2">
    <source>
        <dbReference type="ARBA" id="ARBA00004651"/>
    </source>
</evidence>
<evidence type="ECO:0000256" key="7">
    <source>
        <dbReference type="ARBA" id="ARBA00019373"/>
    </source>
</evidence>
<evidence type="ECO:0000256" key="16">
    <source>
        <dbReference type="ARBA" id="ARBA00023209"/>
    </source>
</evidence>
<dbReference type="UniPathway" id="UPA00557">
    <property type="reaction ID" value="UER00614"/>
</dbReference>
<dbReference type="GO" id="GO:0004605">
    <property type="term" value="F:phosphatidate cytidylyltransferase activity"/>
    <property type="evidence" value="ECO:0007669"/>
    <property type="project" value="UniProtKB-EC"/>
</dbReference>
<dbReference type="PANTHER" id="PTHR46382">
    <property type="entry name" value="PHOSPHATIDATE CYTIDYLYLTRANSFERASE"/>
    <property type="match status" value="1"/>
</dbReference>
<dbReference type="PANTHER" id="PTHR46382:SF1">
    <property type="entry name" value="PHOSPHATIDATE CYTIDYLYLTRANSFERASE"/>
    <property type="match status" value="1"/>
</dbReference>
<keyword evidence="12 18" id="KW-0548">Nucleotidyltransferase</keyword>
<feature type="transmembrane region" description="Helical" evidence="19">
    <location>
        <begin position="99"/>
        <end position="118"/>
    </location>
</feature>
<keyword evidence="17" id="KW-1208">Phospholipid metabolism</keyword>
<name>A0A1I0WPB4_9CLOT</name>
<keyword evidence="14" id="KW-0443">Lipid metabolism</keyword>
<evidence type="ECO:0000256" key="1">
    <source>
        <dbReference type="ARBA" id="ARBA00001698"/>
    </source>
</evidence>
<dbReference type="EMBL" id="FOKI01000005">
    <property type="protein sequence ID" value="SFA89816.1"/>
    <property type="molecule type" value="Genomic_DNA"/>
</dbReference>
<protein>
    <recommendedName>
        <fullName evidence="7 18">Phosphatidate cytidylyltransferase</fullName>
        <ecNumber evidence="6 18">2.7.7.41</ecNumber>
    </recommendedName>
</protein>
<comment type="pathway">
    <text evidence="4">Lipid metabolism.</text>
</comment>
<dbReference type="EC" id="2.7.7.41" evidence="6 18"/>
<dbReference type="GO" id="GO:0016024">
    <property type="term" value="P:CDP-diacylglycerol biosynthetic process"/>
    <property type="evidence" value="ECO:0007669"/>
    <property type="project" value="UniProtKB-UniPathway"/>
</dbReference>
<evidence type="ECO:0000256" key="4">
    <source>
        <dbReference type="ARBA" id="ARBA00005189"/>
    </source>
</evidence>
<evidence type="ECO:0000313" key="21">
    <source>
        <dbReference type="Proteomes" id="UP000198619"/>
    </source>
</evidence>
<dbReference type="AlphaFoldDB" id="A0A1I0WPB4"/>
<feature type="transmembrane region" description="Helical" evidence="19">
    <location>
        <begin position="197"/>
        <end position="219"/>
    </location>
</feature>
<keyword evidence="21" id="KW-1185">Reference proteome</keyword>
<sequence length="264" mass="29316">MSFNKRYLGALVMAPFIIFLFLGGIYLKILMLILALSGVYELYKVVKEKDIHAFSILGYVSIIGYFLLDNDVNKLVYILIPLTFISLIMPVINLKYTFIDSAITILGFIYVGVFFSFIPRVNSMEHGEYLIWLIFIASWLCDTVAYYTGRAFGKTKLCPKVSPKKTVEGSIGGLLGGAIGCGVYGFVIAKYGVNIPLYHYIIIGAVCGVFSQFGDLVASSIKRYVGVKDYSNLIPGHGGILDRFDSILFSSVVVFFYLSLVLNL</sequence>
<keyword evidence="13 19" id="KW-1133">Transmembrane helix</keyword>
<feature type="transmembrane region" description="Helical" evidence="19">
    <location>
        <begin position="74"/>
        <end position="92"/>
    </location>
</feature>
<feature type="transmembrane region" description="Helical" evidence="19">
    <location>
        <begin position="170"/>
        <end position="191"/>
    </location>
</feature>
<dbReference type="OrthoDB" id="9799199at2"/>
<dbReference type="STRING" id="84698.SAMN04488528_1005197"/>
<evidence type="ECO:0000256" key="12">
    <source>
        <dbReference type="ARBA" id="ARBA00022695"/>
    </source>
</evidence>
<keyword evidence="16" id="KW-0594">Phospholipid biosynthesis</keyword>
<feature type="transmembrane region" description="Helical" evidence="19">
    <location>
        <begin position="130"/>
        <end position="149"/>
    </location>
</feature>
<evidence type="ECO:0000256" key="18">
    <source>
        <dbReference type="RuleBase" id="RU003938"/>
    </source>
</evidence>
<comment type="catalytic activity">
    <reaction evidence="1 18">
        <text>a 1,2-diacyl-sn-glycero-3-phosphate + CTP + H(+) = a CDP-1,2-diacyl-sn-glycerol + diphosphate</text>
        <dbReference type="Rhea" id="RHEA:16229"/>
        <dbReference type="ChEBI" id="CHEBI:15378"/>
        <dbReference type="ChEBI" id="CHEBI:33019"/>
        <dbReference type="ChEBI" id="CHEBI:37563"/>
        <dbReference type="ChEBI" id="CHEBI:58332"/>
        <dbReference type="ChEBI" id="CHEBI:58608"/>
        <dbReference type="EC" id="2.7.7.41"/>
    </reaction>
</comment>
<evidence type="ECO:0000256" key="13">
    <source>
        <dbReference type="ARBA" id="ARBA00022989"/>
    </source>
</evidence>
<evidence type="ECO:0000256" key="3">
    <source>
        <dbReference type="ARBA" id="ARBA00005119"/>
    </source>
</evidence>
<organism evidence="20 21">
    <name type="scientific">Clostridium frigidicarnis</name>
    <dbReference type="NCBI Taxonomy" id="84698"/>
    <lineage>
        <taxon>Bacteria</taxon>
        <taxon>Bacillati</taxon>
        <taxon>Bacillota</taxon>
        <taxon>Clostridia</taxon>
        <taxon>Eubacteriales</taxon>
        <taxon>Clostridiaceae</taxon>
        <taxon>Clostridium</taxon>
    </lineage>
</organism>
<comment type="similarity">
    <text evidence="5 18">Belongs to the CDS family.</text>
</comment>
<proteinExistence type="inferred from homology"/>
<feature type="transmembrane region" description="Helical" evidence="19">
    <location>
        <begin position="51"/>
        <end position="68"/>
    </location>
</feature>
<dbReference type="InterPro" id="IPR000374">
    <property type="entry name" value="PC_trans"/>
</dbReference>
<evidence type="ECO:0000256" key="15">
    <source>
        <dbReference type="ARBA" id="ARBA00023136"/>
    </source>
</evidence>
<evidence type="ECO:0000256" key="6">
    <source>
        <dbReference type="ARBA" id="ARBA00012487"/>
    </source>
</evidence>
<dbReference type="PROSITE" id="PS01315">
    <property type="entry name" value="CDS"/>
    <property type="match status" value="1"/>
</dbReference>
<evidence type="ECO:0000256" key="10">
    <source>
        <dbReference type="ARBA" id="ARBA00022679"/>
    </source>
</evidence>
<keyword evidence="10 18" id="KW-0808">Transferase</keyword>
<evidence type="ECO:0000256" key="19">
    <source>
        <dbReference type="SAM" id="Phobius"/>
    </source>
</evidence>
<comment type="subcellular location">
    <subcellularLocation>
        <location evidence="2">Cell membrane</location>
        <topology evidence="2">Multi-pass membrane protein</topology>
    </subcellularLocation>
</comment>
<evidence type="ECO:0000313" key="20">
    <source>
        <dbReference type="EMBL" id="SFA89816.1"/>
    </source>
</evidence>
<evidence type="ECO:0000256" key="5">
    <source>
        <dbReference type="ARBA" id="ARBA00010185"/>
    </source>
</evidence>
<evidence type="ECO:0000256" key="17">
    <source>
        <dbReference type="ARBA" id="ARBA00023264"/>
    </source>
</evidence>
<evidence type="ECO:0000256" key="11">
    <source>
        <dbReference type="ARBA" id="ARBA00022692"/>
    </source>
</evidence>
<keyword evidence="8" id="KW-1003">Cell membrane</keyword>
<dbReference type="Proteomes" id="UP000198619">
    <property type="component" value="Unassembled WGS sequence"/>
</dbReference>
<evidence type="ECO:0000256" key="14">
    <source>
        <dbReference type="ARBA" id="ARBA00023098"/>
    </source>
</evidence>
<keyword evidence="15 19" id="KW-0472">Membrane</keyword>
<reference evidence="20 21" key="1">
    <citation type="submission" date="2016-10" db="EMBL/GenBank/DDBJ databases">
        <authorList>
            <person name="de Groot N.N."/>
        </authorList>
    </citation>
    <scope>NUCLEOTIDE SEQUENCE [LARGE SCALE GENOMIC DNA]</scope>
    <source>
        <strain evidence="20 21">DSM 12271</strain>
    </source>
</reference>
<comment type="pathway">
    <text evidence="3 18">Phospholipid metabolism; CDP-diacylglycerol biosynthesis; CDP-diacylglycerol from sn-glycerol 3-phosphate: step 3/3.</text>
</comment>
<evidence type="ECO:0000256" key="8">
    <source>
        <dbReference type="ARBA" id="ARBA00022475"/>
    </source>
</evidence>
<evidence type="ECO:0000256" key="9">
    <source>
        <dbReference type="ARBA" id="ARBA00022516"/>
    </source>
</evidence>
<keyword evidence="11 18" id="KW-0812">Transmembrane</keyword>
<feature type="transmembrane region" description="Helical" evidence="19">
    <location>
        <begin position="240"/>
        <end position="262"/>
    </location>
</feature>
<keyword evidence="9" id="KW-0444">Lipid biosynthesis</keyword>
<dbReference type="Pfam" id="PF01148">
    <property type="entry name" value="CTP_transf_1"/>
    <property type="match status" value="1"/>
</dbReference>
<accession>A0A1I0WPB4</accession>
<feature type="transmembrane region" description="Helical" evidence="19">
    <location>
        <begin position="12"/>
        <end position="39"/>
    </location>
</feature>